<comment type="caution">
    <text evidence="5">The sequence shown here is derived from an EMBL/GenBank/DDBJ whole genome shotgun (WGS) entry which is preliminary data.</text>
</comment>
<evidence type="ECO:0000313" key="5">
    <source>
        <dbReference type="EMBL" id="PHZ84627.1"/>
    </source>
</evidence>
<keyword evidence="3" id="KW-0408">Iron</keyword>
<dbReference type="PANTHER" id="PTHR13096">
    <property type="entry name" value="MINA53 MYC INDUCED NUCLEAR ANTIGEN"/>
    <property type="match status" value="1"/>
</dbReference>
<dbReference type="AlphaFoldDB" id="A0A2G4YQR2"/>
<proteinExistence type="predicted"/>
<dbReference type="PANTHER" id="PTHR13096:SF8">
    <property type="entry name" value="RIBOSOMAL OXYGENASE 1"/>
    <property type="match status" value="1"/>
</dbReference>
<dbReference type="SUPFAM" id="SSF51197">
    <property type="entry name" value="Clavaminate synthase-like"/>
    <property type="match status" value="1"/>
</dbReference>
<dbReference type="Pfam" id="PF08007">
    <property type="entry name" value="JmjC_2"/>
    <property type="match status" value="1"/>
</dbReference>
<dbReference type="Gene3D" id="3.40.366.30">
    <property type="entry name" value="50S ribosomal protein L16 arginine hydroxylase, Chain A, Domain 2"/>
    <property type="match status" value="1"/>
</dbReference>
<dbReference type="Gene3D" id="2.60.120.650">
    <property type="entry name" value="Cupin"/>
    <property type="match status" value="1"/>
</dbReference>
<evidence type="ECO:0000256" key="2">
    <source>
        <dbReference type="ARBA" id="ARBA00022723"/>
    </source>
</evidence>
<feature type="domain" description="JmjC" evidence="4">
    <location>
        <begin position="100"/>
        <end position="228"/>
    </location>
</feature>
<keyword evidence="2" id="KW-0479">Metal-binding</keyword>
<protein>
    <recommendedName>
        <fullName evidence="4">JmjC domain-containing protein</fullName>
    </recommendedName>
</protein>
<dbReference type="OrthoDB" id="9764016at2"/>
<dbReference type="GO" id="GO:0016706">
    <property type="term" value="F:2-oxoglutarate-dependent dioxygenase activity"/>
    <property type="evidence" value="ECO:0007669"/>
    <property type="project" value="TreeGrafter"/>
</dbReference>
<accession>A0A2G4YQR2</accession>
<comment type="cofactor">
    <cofactor evidence="1">
        <name>Fe(2+)</name>
        <dbReference type="ChEBI" id="CHEBI:29033"/>
    </cofactor>
</comment>
<dbReference type="Proteomes" id="UP000229730">
    <property type="component" value="Unassembled WGS sequence"/>
</dbReference>
<reference evidence="5 6" key="1">
    <citation type="submission" date="2017-10" db="EMBL/GenBank/DDBJ databases">
        <title>Frigbacter circumglobatus gen. nov. sp. nov., isolated from sediment cultured in situ.</title>
        <authorList>
            <person name="Zhao Z."/>
        </authorList>
    </citation>
    <scope>NUCLEOTIDE SEQUENCE [LARGE SCALE GENOMIC DNA]</scope>
    <source>
        <strain evidence="5 6">ZYL</strain>
    </source>
</reference>
<dbReference type="InterPro" id="IPR003347">
    <property type="entry name" value="JmjC_dom"/>
</dbReference>
<evidence type="ECO:0000256" key="3">
    <source>
        <dbReference type="ARBA" id="ARBA00023004"/>
    </source>
</evidence>
<dbReference type="InterPro" id="IPR039994">
    <property type="entry name" value="NO66-like"/>
</dbReference>
<dbReference type="FunCoup" id="A0A2G4YQR2">
    <property type="interactions" value="44"/>
</dbReference>
<dbReference type="InParanoid" id="A0A2G4YQR2"/>
<dbReference type="EMBL" id="PDEM01000024">
    <property type="protein sequence ID" value="PHZ84627.1"/>
    <property type="molecule type" value="Genomic_DNA"/>
</dbReference>
<name>A0A2G4YQR2_9PROT</name>
<evidence type="ECO:0000313" key="6">
    <source>
        <dbReference type="Proteomes" id="UP000229730"/>
    </source>
</evidence>
<evidence type="ECO:0000256" key="1">
    <source>
        <dbReference type="ARBA" id="ARBA00001954"/>
    </source>
</evidence>
<organism evidence="5 6">
    <name type="scientific">Paremcibacter congregatus</name>
    <dbReference type="NCBI Taxonomy" id="2043170"/>
    <lineage>
        <taxon>Bacteria</taxon>
        <taxon>Pseudomonadati</taxon>
        <taxon>Pseudomonadota</taxon>
        <taxon>Alphaproteobacteria</taxon>
        <taxon>Emcibacterales</taxon>
        <taxon>Emcibacteraceae</taxon>
        <taxon>Paremcibacter</taxon>
    </lineage>
</organism>
<evidence type="ECO:0000259" key="4">
    <source>
        <dbReference type="PROSITE" id="PS51184"/>
    </source>
</evidence>
<dbReference type="PROSITE" id="PS51184">
    <property type="entry name" value="JMJC"/>
    <property type="match status" value="1"/>
</dbReference>
<gene>
    <name evidence="5" type="ORF">CRD36_12560</name>
</gene>
<dbReference type="SMART" id="SM00558">
    <property type="entry name" value="JmjC"/>
    <property type="match status" value="1"/>
</dbReference>
<keyword evidence="6" id="KW-1185">Reference proteome</keyword>
<sequence>MSLILDSLPTTEEFFRDFWNKKPFVVRGMIPKEITGALIDEDHLAGLSLEEDVKSRLVRKGETQRDWTCDHGPFDETVFGELGEEDWSLLVQNTDQFHEETAALLTYFNFTPRWLLDDIMVSFSPKGGTVGAHTDSYHVFLVQGKGERRWKVAHDALKNEDYIEDIPLKILRNTFEGDDITVTEGDVIYIPPRFAHQGVSLAPSLTYSVGFLGPSLSEMLSEFGHYIEEHHHDIPRYLGQNLSESAVPFQVAPNHINDLKSFMTEIFDQDYFTKWLTHYFCAPHQTYDDTDDDAHDDAHDDDDNATDIIAGNILLIKPPAVKLMFTPLNVPQKYCISAGDFTFELDFSDLFLVNMMAQEAPFSAELFTNHPEILQNLLDRNILEIAPCK</sequence>
<dbReference type="RefSeq" id="WP_099473753.1">
    <property type="nucleotide sequence ID" value="NZ_CP041025.1"/>
</dbReference>
<dbReference type="GO" id="GO:0046872">
    <property type="term" value="F:metal ion binding"/>
    <property type="evidence" value="ECO:0007669"/>
    <property type="project" value="UniProtKB-KW"/>
</dbReference>